<gene>
    <name evidence="9" type="ORF">KI688_004388</name>
</gene>
<feature type="domain" description="RING-type" evidence="8">
    <location>
        <begin position="183"/>
        <end position="251"/>
    </location>
</feature>
<protein>
    <recommendedName>
        <fullName evidence="8">RING-type domain-containing protein</fullName>
    </recommendedName>
</protein>
<dbReference type="GO" id="GO:0036503">
    <property type="term" value="P:ERAD pathway"/>
    <property type="evidence" value="ECO:0007669"/>
    <property type="project" value="TreeGrafter"/>
</dbReference>
<dbReference type="GO" id="GO:0008270">
    <property type="term" value="F:zinc ion binding"/>
    <property type="evidence" value="ECO:0007669"/>
    <property type="project" value="UniProtKB-KW"/>
</dbReference>
<name>A0A9P8BP55_9FUNG</name>
<keyword evidence="2 7" id="KW-0812">Transmembrane</keyword>
<keyword evidence="6" id="KW-0862">Zinc</keyword>
<evidence type="ECO:0000256" key="7">
    <source>
        <dbReference type="SAM" id="Phobius"/>
    </source>
</evidence>
<dbReference type="PANTHER" id="PTHR13407:SF0">
    <property type="entry name" value="FI05221P"/>
    <property type="match status" value="1"/>
</dbReference>
<feature type="transmembrane region" description="Helical" evidence="7">
    <location>
        <begin position="129"/>
        <end position="148"/>
    </location>
</feature>
<keyword evidence="5 7" id="KW-0472">Membrane</keyword>
<keyword evidence="3" id="KW-0479">Metal-binding</keyword>
<evidence type="ECO:0000259" key="8">
    <source>
        <dbReference type="PROSITE" id="PS50089"/>
    </source>
</evidence>
<feature type="transmembrane region" description="Helical" evidence="7">
    <location>
        <begin position="50"/>
        <end position="68"/>
    </location>
</feature>
<evidence type="ECO:0000256" key="6">
    <source>
        <dbReference type="PROSITE-ProRule" id="PRU00175"/>
    </source>
</evidence>
<accession>A0A9P8BP55</accession>
<dbReference type="InterPro" id="IPR040176">
    <property type="entry name" value="RNF121/RNF175"/>
</dbReference>
<dbReference type="PANTHER" id="PTHR13407">
    <property type="entry name" value="RNF121 PROTEIN"/>
    <property type="match status" value="1"/>
</dbReference>
<dbReference type="GO" id="GO:0000139">
    <property type="term" value="C:Golgi membrane"/>
    <property type="evidence" value="ECO:0007669"/>
    <property type="project" value="TreeGrafter"/>
</dbReference>
<evidence type="ECO:0000256" key="3">
    <source>
        <dbReference type="ARBA" id="ARBA00022723"/>
    </source>
</evidence>
<reference evidence="9" key="1">
    <citation type="submission" date="2021-06" db="EMBL/GenBank/DDBJ databases">
        <title>Genome Sequence of Mortierella hyaline Strain SCG-10, a Cold-Adapted, Nitrate-Reducing Fungus Isolated from Soil in Minnesota, USA.</title>
        <authorList>
            <person name="Aldossari N."/>
        </authorList>
    </citation>
    <scope>NUCLEOTIDE SEQUENCE</scope>
    <source>
        <strain evidence="9">SCG-10</strain>
    </source>
</reference>
<keyword evidence="4 7" id="KW-1133">Transmembrane helix</keyword>
<evidence type="ECO:0000313" key="9">
    <source>
        <dbReference type="EMBL" id="KAG9063504.1"/>
    </source>
</evidence>
<evidence type="ECO:0000256" key="1">
    <source>
        <dbReference type="ARBA" id="ARBA00004141"/>
    </source>
</evidence>
<comment type="subcellular location">
    <subcellularLocation>
        <location evidence="1">Membrane</location>
        <topology evidence="1">Multi-pass membrane protein</topology>
    </subcellularLocation>
</comment>
<dbReference type="GO" id="GO:0005789">
    <property type="term" value="C:endoplasmic reticulum membrane"/>
    <property type="evidence" value="ECO:0007669"/>
    <property type="project" value="TreeGrafter"/>
</dbReference>
<dbReference type="Pfam" id="PF13639">
    <property type="entry name" value="zf-RING_2"/>
    <property type="match status" value="1"/>
</dbReference>
<keyword evidence="6" id="KW-0863">Zinc-finger</keyword>
<dbReference type="PROSITE" id="PS50089">
    <property type="entry name" value="ZF_RING_2"/>
    <property type="match status" value="1"/>
</dbReference>
<dbReference type="Proteomes" id="UP000707451">
    <property type="component" value="Unassembled WGS sequence"/>
</dbReference>
<dbReference type="SUPFAM" id="SSF57850">
    <property type="entry name" value="RING/U-box"/>
    <property type="match status" value="1"/>
</dbReference>
<comment type="caution">
    <text evidence="9">The sequence shown here is derived from an EMBL/GenBank/DDBJ whole genome shotgun (WGS) entry which is preliminary data.</text>
</comment>
<dbReference type="Gene3D" id="3.30.40.10">
    <property type="entry name" value="Zinc/RING finger domain, C3HC4 (zinc finger)"/>
    <property type="match status" value="1"/>
</dbReference>
<dbReference type="InterPro" id="IPR013083">
    <property type="entry name" value="Znf_RING/FYVE/PHD"/>
</dbReference>
<dbReference type="OrthoDB" id="8062037at2759"/>
<dbReference type="InterPro" id="IPR001841">
    <property type="entry name" value="Znf_RING"/>
</dbReference>
<sequence>MEQRAESIEHILHEVEEGKIHLSEGQIHNLEDQAKYFHEHAGHESTHSKMAMIIIVALVAFQFVLLWWKKHHYRSYQATTTIGLWVVYKWYWVIYQISYVTGIIGYSMMFLTFMGFGVTPPKEGEEPKASFLVTWGLTFLTYGIYFGILGRDFVEFCTESMASTLGYYTKEGFPRKHLRLGVCAICGIHVSNAISTIDAHGHLQAPVILQPSPNGAPVEPSIKLNCGHEFHEECIRGWCLIGKKDMCPYCKEKVDLRAFKTNPWDTTQQLYLNLLDALRYMIVWQPVIMGLVQFGFYMTGLE</sequence>
<dbReference type="AlphaFoldDB" id="A0A9P8BP55"/>
<dbReference type="GO" id="GO:0061630">
    <property type="term" value="F:ubiquitin protein ligase activity"/>
    <property type="evidence" value="ECO:0007669"/>
    <property type="project" value="TreeGrafter"/>
</dbReference>
<proteinExistence type="predicted"/>
<evidence type="ECO:0000256" key="5">
    <source>
        <dbReference type="ARBA" id="ARBA00023136"/>
    </source>
</evidence>
<evidence type="ECO:0000256" key="2">
    <source>
        <dbReference type="ARBA" id="ARBA00022692"/>
    </source>
</evidence>
<keyword evidence="10" id="KW-1185">Reference proteome</keyword>
<feature type="transmembrane region" description="Helical" evidence="7">
    <location>
        <begin position="97"/>
        <end position="117"/>
    </location>
</feature>
<dbReference type="EMBL" id="JAHRHY010000016">
    <property type="protein sequence ID" value="KAG9063504.1"/>
    <property type="molecule type" value="Genomic_DNA"/>
</dbReference>
<evidence type="ECO:0000313" key="10">
    <source>
        <dbReference type="Proteomes" id="UP000707451"/>
    </source>
</evidence>
<evidence type="ECO:0000256" key="4">
    <source>
        <dbReference type="ARBA" id="ARBA00022989"/>
    </source>
</evidence>
<organism evidence="9 10">
    <name type="scientific">Linnemannia hyalina</name>
    <dbReference type="NCBI Taxonomy" id="64524"/>
    <lineage>
        <taxon>Eukaryota</taxon>
        <taxon>Fungi</taxon>
        <taxon>Fungi incertae sedis</taxon>
        <taxon>Mucoromycota</taxon>
        <taxon>Mortierellomycotina</taxon>
        <taxon>Mortierellomycetes</taxon>
        <taxon>Mortierellales</taxon>
        <taxon>Mortierellaceae</taxon>
        <taxon>Linnemannia</taxon>
    </lineage>
</organism>